<keyword evidence="7 8" id="KW-0472">Membrane</keyword>
<evidence type="ECO:0000313" key="10">
    <source>
        <dbReference type="EMBL" id="KUG27219.1"/>
    </source>
</evidence>
<proteinExistence type="predicted"/>
<feature type="transmembrane region" description="Helical" evidence="8">
    <location>
        <begin position="281"/>
        <end position="305"/>
    </location>
</feature>
<dbReference type="SUPFAM" id="SSF53448">
    <property type="entry name" value="Nucleotide-diphospho-sugar transferases"/>
    <property type="match status" value="1"/>
</dbReference>
<dbReference type="Gene3D" id="3.90.550.10">
    <property type="entry name" value="Spore Coat Polysaccharide Biosynthesis Protein SpsA, Chain A"/>
    <property type="match status" value="1"/>
</dbReference>
<sequence>MTITLSTVTPVYSGEHYLAALVEQLDLLRARWERENAPIRLAESVFVDDGSIDDSAAVLRGLAEKYPFVRVVQLSRNFGQHPATAAGILYTSGDWVATLDEDLQHPPHMIESLLRKAVTEQADIVYVHPSERVHKNLIRDLGSRSIKKLLAVLTGNKNIEHISSFRLLRGSVARATSSVCSHDTYFDIALTWFTDKIRYISEPLHDERHIQSGKSGYTLRKLLSHARRMVLSTHTKVLRAGGLLGLGMFVMSLFFTAYLVINAFFPIHVIEVKGWASTMAAIMFIGGITLFLLGIVLEYVSIVLLHTQGKPVFFVIDREMDAPLRAYFADSGHARSV</sequence>
<feature type="domain" description="Glycosyltransferase 2-like" evidence="9">
    <location>
        <begin position="6"/>
        <end position="169"/>
    </location>
</feature>
<dbReference type="GO" id="GO:0016757">
    <property type="term" value="F:glycosyltransferase activity"/>
    <property type="evidence" value="ECO:0007669"/>
    <property type="project" value="UniProtKB-KW"/>
</dbReference>
<evidence type="ECO:0000256" key="3">
    <source>
        <dbReference type="ARBA" id="ARBA00022679"/>
    </source>
</evidence>
<dbReference type="InterPro" id="IPR001173">
    <property type="entry name" value="Glyco_trans_2-like"/>
</dbReference>
<reference evidence="10" key="1">
    <citation type="journal article" date="2015" name="Proc. Natl. Acad. Sci. U.S.A.">
        <title>Networks of energetic and metabolic interactions define dynamics in microbial communities.</title>
        <authorList>
            <person name="Embree M."/>
            <person name="Liu J.K."/>
            <person name="Al-Bassam M.M."/>
            <person name="Zengler K."/>
        </authorList>
    </citation>
    <scope>NUCLEOTIDE SEQUENCE</scope>
</reference>
<evidence type="ECO:0000256" key="1">
    <source>
        <dbReference type="ARBA" id="ARBA00022475"/>
    </source>
</evidence>
<dbReference type="AlphaFoldDB" id="A0A0W8G3Z9"/>
<gene>
    <name evidence="10" type="ORF">ASZ90_002930</name>
</gene>
<accession>A0A0W8G3Z9</accession>
<dbReference type="PANTHER" id="PTHR48090">
    <property type="entry name" value="UNDECAPRENYL-PHOSPHATE 4-DEOXY-4-FORMAMIDO-L-ARABINOSE TRANSFERASE-RELATED"/>
    <property type="match status" value="1"/>
</dbReference>
<protein>
    <submittedName>
        <fullName evidence="10">Glycosyl transferase, family 2</fullName>
    </submittedName>
</protein>
<dbReference type="PANTHER" id="PTHR48090:SF3">
    <property type="entry name" value="UNDECAPRENYL-PHOSPHATE 4-DEOXY-4-FORMAMIDO-L-ARABINOSE TRANSFERASE"/>
    <property type="match status" value="1"/>
</dbReference>
<evidence type="ECO:0000256" key="5">
    <source>
        <dbReference type="ARBA" id="ARBA00022985"/>
    </source>
</evidence>
<keyword evidence="1" id="KW-1003">Cell membrane</keyword>
<organism evidence="10">
    <name type="scientific">hydrocarbon metagenome</name>
    <dbReference type="NCBI Taxonomy" id="938273"/>
    <lineage>
        <taxon>unclassified sequences</taxon>
        <taxon>metagenomes</taxon>
        <taxon>ecological metagenomes</taxon>
    </lineage>
</organism>
<dbReference type="InterPro" id="IPR029044">
    <property type="entry name" value="Nucleotide-diphossugar_trans"/>
</dbReference>
<dbReference type="GO" id="GO:0005886">
    <property type="term" value="C:plasma membrane"/>
    <property type="evidence" value="ECO:0007669"/>
    <property type="project" value="TreeGrafter"/>
</dbReference>
<keyword evidence="3 10" id="KW-0808">Transferase</keyword>
<evidence type="ECO:0000256" key="8">
    <source>
        <dbReference type="SAM" id="Phobius"/>
    </source>
</evidence>
<feature type="transmembrane region" description="Helical" evidence="8">
    <location>
        <begin position="237"/>
        <end position="261"/>
    </location>
</feature>
<evidence type="ECO:0000259" key="9">
    <source>
        <dbReference type="Pfam" id="PF00535"/>
    </source>
</evidence>
<evidence type="ECO:0000256" key="2">
    <source>
        <dbReference type="ARBA" id="ARBA00022676"/>
    </source>
</evidence>
<dbReference type="GO" id="GO:0009103">
    <property type="term" value="P:lipopolysaccharide biosynthetic process"/>
    <property type="evidence" value="ECO:0007669"/>
    <property type="project" value="UniProtKB-KW"/>
</dbReference>
<dbReference type="EMBL" id="LNQE01000350">
    <property type="protein sequence ID" value="KUG27219.1"/>
    <property type="molecule type" value="Genomic_DNA"/>
</dbReference>
<dbReference type="CDD" id="cd04187">
    <property type="entry name" value="DPM1_like_bac"/>
    <property type="match status" value="1"/>
</dbReference>
<dbReference type="Pfam" id="PF00535">
    <property type="entry name" value="Glycos_transf_2"/>
    <property type="match status" value="1"/>
</dbReference>
<keyword evidence="5" id="KW-0448">Lipopolysaccharide biosynthesis</keyword>
<comment type="caution">
    <text evidence="10">The sequence shown here is derived from an EMBL/GenBank/DDBJ whole genome shotgun (WGS) entry which is preliminary data.</text>
</comment>
<evidence type="ECO:0000256" key="4">
    <source>
        <dbReference type="ARBA" id="ARBA00022692"/>
    </source>
</evidence>
<keyword evidence="4 8" id="KW-0812">Transmembrane</keyword>
<evidence type="ECO:0000256" key="7">
    <source>
        <dbReference type="ARBA" id="ARBA00023136"/>
    </source>
</evidence>
<keyword evidence="2" id="KW-0328">Glycosyltransferase</keyword>
<keyword evidence="6 8" id="KW-1133">Transmembrane helix</keyword>
<evidence type="ECO:0000256" key="6">
    <source>
        <dbReference type="ARBA" id="ARBA00022989"/>
    </source>
</evidence>
<name>A0A0W8G3Z9_9ZZZZ</name>
<dbReference type="InterPro" id="IPR050256">
    <property type="entry name" value="Glycosyltransferase_2"/>
</dbReference>